<reference evidence="2" key="2">
    <citation type="submission" date="2021-02" db="EMBL/GenBank/DDBJ databases">
        <authorList>
            <person name="Kimball J.A."/>
            <person name="Haas M.W."/>
            <person name="Macchietto M."/>
            <person name="Kono T."/>
            <person name="Duquette J."/>
            <person name="Shao M."/>
        </authorList>
    </citation>
    <scope>NUCLEOTIDE SEQUENCE</scope>
    <source>
        <tissue evidence="2">Fresh leaf tissue</tissue>
    </source>
</reference>
<proteinExistence type="predicted"/>
<dbReference type="PROSITE" id="PS50811">
    <property type="entry name" value="WRKY"/>
    <property type="match status" value="1"/>
</dbReference>
<dbReference type="Pfam" id="PF03106">
    <property type="entry name" value="WRKY"/>
    <property type="match status" value="1"/>
</dbReference>
<dbReference type="OrthoDB" id="686224at2759"/>
<comment type="caution">
    <text evidence="2">The sequence shown here is derived from an EMBL/GenBank/DDBJ whole genome shotgun (WGS) entry which is preliminary data.</text>
</comment>
<organism evidence="2 3">
    <name type="scientific">Zizania palustris</name>
    <name type="common">Northern wild rice</name>
    <dbReference type="NCBI Taxonomy" id="103762"/>
    <lineage>
        <taxon>Eukaryota</taxon>
        <taxon>Viridiplantae</taxon>
        <taxon>Streptophyta</taxon>
        <taxon>Embryophyta</taxon>
        <taxon>Tracheophyta</taxon>
        <taxon>Spermatophyta</taxon>
        <taxon>Magnoliopsida</taxon>
        <taxon>Liliopsida</taxon>
        <taxon>Poales</taxon>
        <taxon>Poaceae</taxon>
        <taxon>BOP clade</taxon>
        <taxon>Oryzoideae</taxon>
        <taxon>Oryzeae</taxon>
        <taxon>Zizaniinae</taxon>
        <taxon>Zizania</taxon>
    </lineage>
</organism>
<evidence type="ECO:0000313" key="3">
    <source>
        <dbReference type="Proteomes" id="UP000729402"/>
    </source>
</evidence>
<name>A0A8J5WK34_ZIZPA</name>
<dbReference type="Proteomes" id="UP000729402">
    <property type="component" value="Unassembled WGS sequence"/>
</dbReference>
<dbReference type="GO" id="GO:0043531">
    <property type="term" value="F:ADP binding"/>
    <property type="evidence" value="ECO:0007669"/>
    <property type="project" value="InterPro"/>
</dbReference>
<dbReference type="PANTHER" id="PTHR19338">
    <property type="entry name" value="TRANSLOCASE OF INNER MITOCHONDRIAL MEMBRANE 13 HOMOLOG"/>
    <property type="match status" value="1"/>
</dbReference>
<dbReference type="AlphaFoldDB" id="A0A8J5WK34"/>
<dbReference type="InterPro" id="IPR003657">
    <property type="entry name" value="WRKY_dom"/>
</dbReference>
<accession>A0A8J5WK34</accession>
<keyword evidence="3" id="KW-1185">Reference proteome</keyword>
<dbReference type="SMART" id="SM00774">
    <property type="entry name" value="WRKY"/>
    <property type="match status" value="1"/>
</dbReference>
<sequence length="298" mass="33211">MHRLTCKQHRAGAGAASLVSRFAHELKKVQSRSSFADEIQKLKKRLMEAHQRVVNAGGQHAGVCSSSTVVTCRAARSPVGIAESVEELLSMLDEVEGEPEQTRVISIVGFGGLGKTTLAKAVYNSSRVKEKFCFLAWVDAGGLPVNGDGMRAILRDLHQKLQVLPKDAMDVDAQYLQASLKEYLKNKRRKPTWTKGVLRNFEELDDGFSWRKYRQKEKPSAMHPRCYYRCNHMESKGCMAKRRVQRTDGDPSLCKVECLGEHTCGDNQLRWFQSAATSQQSQAGQADLHTLGGCGRTK</sequence>
<dbReference type="Pfam" id="PF00931">
    <property type="entry name" value="NB-ARC"/>
    <property type="match status" value="1"/>
</dbReference>
<dbReference type="PANTHER" id="PTHR19338:SF0">
    <property type="entry name" value="MITOCHONDRIAL IMPORT INNER MEMBRANE TRANSLOCASE SUBUNIT TIM13"/>
    <property type="match status" value="1"/>
</dbReference>
<feature type="domain" description="WRKY" evidence="1">
    <location>
        <begin position="199"/>
        <end position="262"/>
    </location>
</feature>
<dbReference type="GO" id="GO:0043565">
    <property type="term" value="F:sequence-specific DNA binding"/>
    <property type="evidence" value="ECO:0007669"/>
    <property type="project" value="InterPro"/>
</dbReference>
<evidence type="ECO:0000313" key="2">
    <source>
        <dbReference type="EMBL" id="KAG8090322.1"/>
    </source>
</evidence>
<evidence type="ECO:0000259" key="1">
    <source>
        <dbReference type="PROSITE" id="PS50811"/>
    </source>
</evidence>
<reference evidence="2" key="1">
    <citation type="journal article" date="2021" name="bioRxiv">
        <title>Whole Genome Assembly and Annotation of Northern Wild Rice, Zizania palustris L., Supports a Whole Genome Duplication in the Zizania Genus.</title>
        <authorList>
            <person name="Haas M."/>
            <person name="Kono T."/>
            <person name="Macchietto M."/>
            <person name="Millas R."/>
            <person name="McGilp L."/>
            <person name="Shao M."/>
            <person name="Duquette J."/>
            <person name="Hirsch C.N."/>
            <person name="Kimball J."/>
        </authorList>
    </citation>
    <scope>NUCLEOTIDE SEQUENCE</scope>
    <source>
        <tissue evidence="2">Fresh leaf tissue</tissue>
    </source>
</reference>
<protein>
    <recommendedName>
        <fullName evidence="1">WRKY domain-containing protein</fullName>
    </recommendedName>
</protein>
<gene>
    <name evidence="2" type="ORF">GUJ93_ZPchr0011g28378</name>
</gene>
<dbReference type="InterPro" id="IPR002182">
    <property type="entry name" value="NB-ARC"/>
</dbReference>
<dbReference type="GO" id="GO:0003700">
    <property type="term" value="F:DNA-binding transcription factor activity"/>
    <property type="evidence" value="ECO:0007669"/>
    <property type="project" value="InterPro"/>
</dbReference>
<dbReference type="EMBL" id="JAAALK010000081">
    <property type="protein sequence ID" value="KAG8090322.1"/>
    <property type="molecule type" value="Genomic_DNA"/>
</dbReference>